<evidence type="ECO:0000313" key="2">
    <source>
        <dbReference type="Proteomes" id="UP000011554"/>
    </source>
</evidence>
<sequence>MDGVDRHLKSSSSDLHRNLLVVDLRLEDNSDVILVSSVDDFPDDGINVVIHVVLVQWNANERLHGCTELSRRPELGPVLPVSNLSFSNGYPVNDVGRVLFVEF</sequence>
<keyword evidence="2" id="KW-1185">Reference proteome</keyword>
<gene>
    <name evidence="1" type="ORF">C481_11070</name>
</gene>
<dbReference type="AlphaFoldDB" id="M0APW8"/>
<evidence type="ECO:0000313" key="1">
    <source>
        <dbReference type="EMBL" id="ELZ00771.1"/>
    </source>
</evidence>
<protein>
    <submittedName>
        <fullName evidence="1">Uncharacterized protein</fullName>
    </submittedName>
</protein>
<dbReference type="Proteomes" id="UP000011554">
    <property type="component" value="Unassembled WGS sequence"/>
</dbReference>
<name>M0APW8_NATA1</name>
<accession>M0APW8</accession>
<organism evidence="1 2">
    <name type="scientific">Natrialba asiatica (strain ATCC 700177 / DSM 12278 / JCM 9576 / FERM P-10747 / NBRC 102637 / 172P1)</name>
    <dbReference type="NCBI Taxonomy" id="29540"/>
    <lineage>
        <taxon>Archaea</taxon>
        <taxon>Methanobacteriati</taxon>
        <taxon>Methanobacteriota</taxon>
        <taxon>Stenosarchaea group</taxon>
        <taxon>Halobacteria</taxon>
        <taxon>Halobacteriales</taxon>
        <taxon>Natrialbaceae</taxon>
        <taxon>Natrialba</taxon>
    </lineage>
</organism>
<comment type="caution">
    <text evidence="1">The sequence shown here is derived from an EMBL/GenBank/DDBJ whole genome shotgun (WGS) entry which is preliminary data.</text>
</comment>
<proteinExistence type="predicted"/>
<reference evidence="1 2" key="1">
    <citation type="journal article" date="2014" name="PLoS Genet.">
        <title>Phylogenetically driven sequencing of extremely halophilic archaea reveals strategies for static and dynamic osmo-response.</title>
        <authorList>
            <person name="Becker E.A."/>
            <person name="Seitzer P.M."/>
            <person name="Tritt A."/>
            <person name="Larsen D."/>
            <person name="Krusor M."/>
            <person name="Yao A.I."/>
            <person name="Wu D."/>
            <person name="Madern D."/>
            <person name="Eisen J.A."/>
            <person name="Darling A.E."/>
            <person name="Facciotti M.T."/>
        </authorList>
    </citation>
    <scope>NUCLEOTIDE SEQUENCE [LARGE SCALE GENOMIC DNA]</scope>
    <source>
        <strain evidence="1 2">DSM 12278</strain>
    </source>
</reference>
<dbReference type="EMBL" id="AOIO01000029">
    <property type="protein sequence ID" value="ELZ00771.1"/>
    <property type="molecule type" value="Genomic_DNA"/>
</dbReference>